<evidence type="ECO:0000313" key="4">
    <source>
        <dbReference type="Proteomes" id="UP000520198"/>
    </source>
</evidence>
<dbReference type="InterPro" id="IPR003646">
    <property type="entry name" value="SH3-like_bac-type"/>
</dbReference>
<evidence type="ECO:0000259" key="2">
    <source>
        <dbReference type="Pfam" id="PF08239"/>
    </source>
</evidence>
<dbReference type="RefSeq" id="WP_176355864.1">
    <property type="nucleotide sequence ID" value="NZ_JABWDU010000009.1"/>
</dbReference>
<evidence type="ECO:0000256" key="1">
    <source>
        <dbReference type="SAM" id="SignalP"/>
    </source>
</evidence>
<evidence type="ECO:0000313" key="3">
    <source>
        <dbReference type="EMBL" id="NVD42506.1"/>
    </source>
</evidence>
<proteinExistence type="predicted"/>
<comment type="caution">
    <text evidence="3">The sequence shown here is derived from an EMBL/GenBank/DDBJ whole genome shotgun (WGS) entry which is preliminary data.</text>
</comment>
<feature type="signal peptide" evidence="1">
    <location>
        <begin position="1"/>
        <end position="20"/>
    </location>
</feature>
<protein>
    <submittedName>
        <fullName evidence="3">SH3 domain-containing protein</fullName>
    </submittedName>
</protein>
<feature type="domain" description="SH3b" evidence="2">
    <location>
        <begin position="28"/>
        <end position="80"/>
    </location>
</feature>
<sequence>MRATSFTLTLLAIASAPAWAGPATTTASVNFRAGPGTGFASMGTIDEGGQVDVKECDDAGTWCAVSFEGKDGFVSGKYLSDADPKGLGWPRAYKTDKGATITLHQPQVNAWKDFTDLDALIAAEYKQSDDAKPIFGVIGVTGKTVTDSGSNEVIVSDIKVDEINFSVLDRQELADLALDVGKLMPVGTITLSEDKLTASLADYERLGNVEGLKADPPPIYVSKEPALLVQTDGKAVFAPVKGVQGLSFAVNTNWDLFKLDADSPYYLRNEKAWLQSKDLSNGWQPATALPDLFGKLPDDDNWKDAKAAIPLASGEGVTPKIVYSDKPSELIVFNGEPRLEPVPGTALKIATNTESDVFYLPADSNWYVLVSGRWFSAASLDGPWTFATPNLPQDFQNIPEDATYYTVRSSVPGTSENAEARLKASIPEKARVSLDGSVKVDVAYSGDPKFEEIDGTSLTYAVNTNETVIKVADKYFVLKDGVWFVGDTPTGPFAVAKAVPDEVYTIPPSSPVYNATYVRIYETEPDAVWVGYTMGYLGAYLAWDTFVYGTGWYYDDYWDYGWAGGYYPYYPRPVTYGVGAFYNPAVGTFGRYGYAYGPYRGIAAGAAYNPRTGTYIRGAAGYGPAGERGFVAAYNPRTGNAAIARGGQNVYGSWGTAAVKHGSDFARISGGSTAGGAGAHWRTSDGNHGFVAGGKGGDVYAGRDGNVYRRDDGQWQKHTPDGWQPVQKPSIQDAKKTGQQFATQHPDAAQNLNRRSDNRLATGGGNAIGNRAPDHLAIDRAGRQIGNQRSFEHQSYNQRPLNFPSGGGYGGGGFDRPGGFGGGGGGFGGGGFHGGGGLSGGGGFHGGGGGGGFHGGGGGGFRRR</sequence>
<name>A0A7Y6QBG3_9HYPH</name>
<dbReference type="Pfam" id="PF08239">
    <property type="entry name" value="SH3_3"/>
    <property type="match status" value="1"/>
</dbReference>
<keyword evidence="1" id="KW-0732">Signal</keyword>
<organism evidence="3 4">
    <name type="scientific">Ensifer oleiphilus</name>
    <dbReference type="NCBI Taxonomy" id="2742698"/>
    <lineage>
        <taxon>Bacteria</taxon>
        <taxon>Pseudomonadati</taxon>
        <taxon>Pseudomonadota</taxon>
        <taxon>Alphaproteobacteria</taxon>
        <taxon>Hyphomicrobiales</taxon>
        <taxon>Rhizobiaceae</taxon>
        <taxon>Sinorhizobium/Ensifer group</taxon>
        <taxon>Ensifer</taxon>
    </lineage>
</organism>
<feature type="chain" id="PRO_5031106823" evidence="1">
    <location>
        <begin position="21"/>
        <end position="864"/>
    </location>
</feature>
<reference evidence="3 4" key="1">
    <citation type="submission" date="2020-06" db="EMBL/GenBank/DDBJ databases">
        <authorList>
            <person name="Grouzdev D.S."/>
        </authorList>
    </citation>
    <scope>NUCLEOTIDE SEQUENCE [LARGE SCALE GENOMIC DNA]</scope>
    <source>
        <strain evidence="3 4">HO-A22</strain>
    </source>
</reference>
<dbReference type="Gene3D" id="2.30.30.40">
    <property type="entry name" value="SH3 Domains"/>
    <property type="match status" value="1"/>
</dbReference>
<dbReference type="AlphaFoldDB" id="A0A7Y6QBG3"/>
<keyword evidence="4" id="KW-1185">Reference proteome</keyword>
<gene>
    <name evidence="3" type="ORF">HT585_26905</name>
</gene>
<dbReference type="EMBL" id="JABWDU010000009">
    <property type="protein sequence ID" value="NVD42506.1"/>
    <property type="molecule type" value="Genomic_DNA"/>
</dbReference>
<dbReference type="Proteomes" id="UP000520198">
    <property type="component" value="Unassembled WGS sequence"/>
</dbReference>
<accession>A0A7Y6QBG3</accession>